<accession>A0A1D9QAT5</accession>
<gene>
    <name evidence="1" type="ORF">sscle_08g067690</name>
</gene>
<dbReference type="OrthoDB" id="10262656at2759"/>
<dbReference type="AlphaFoldDB" id="A0A1D9QAT5"/>
<name>A0A1D9QAT5_SCLS1</name>
<proteinExistence type="predicted"/>
<reference evidence="2" key="1">
    <citation type="journal article" date="2017" name="Genome Biol. Evol.">
        <title>The complete genome sequence of the phytopathogenic fungus Sclerotinia sclerotiorum reveals insights into the genome architecture of broad host range pathogens.</title>
        <authorList>
            <person name="Derbyshire M."/>
            <person name="Denton-Giles M."/>
            <person name="Hegedus D."/>
            <person name="Seifbarghy S."/>
            <person name="Rollins J."/>
            <person name="van Kan J."/>
            <person name="Seidl M.F."/>
            <person name="Faino L."/>
            <person name="Mbengue M."/>
            <person name="Navaud O."/>
            <person name="Raffaele S."/>
            <person name="Hammond-Kosack K."/>
            <person name="Heard S."/>
            <person name="Oliver R."/>
        </authorList>
    </citation>
    <scope>NUCLEOTIDE SEQUENCE [LARGE SCALE GENOMIC DNA]</scope>
    <source>
        <strain evidence="2">ATCC 18683 / 1980 / Ss-1</strain>
    </source>
</reference>
<dbReference type="VEuPathDB" id="FungiDB:sscle_08g067690"/>
<dbReference type="EMBL" id="CP017821">
    <property type="protein sequence ID" value="APA11999.1"/>
    <property type="molecule type" value="Genomic_DNA"/>
</dbReference>
<organism evidence="1 2">
    <name type="scientific">Sclerotinia sclerotiorum (strain ATCC 18683 / 1980 / Ss-1)</name>
    <name type="common">White mold</name>
    <name type="synonym">Whetzelinia sclerotiorum</name>
    <dbReference type="NCBI Taxonomy" id="665079"/>
    <lineage>
        <taxon>Eukaryota</taxon>
        <taxon>Fungi</taxon>
        <taxon>Dikarya</taxon>
        <taxon>Ascomycota</taxon>
        <taxon>Pezizomycotina</taxon>
        <taxon>Leotiomycetes</taxon>
        <taxon>Helotiales</taxon>
        <taxon>Sclerotiniaceae</taxon>
        <taxon>Sclerotinia</taxon>
    </lineage>
</organism>
<evidence type="ECO:0000313" key="2">
    <source>
        <dbReference type="Proteomes" id="UP000177798"/>
    </source>
</evidence>
<evidence type="ECO:0000313" key="1">
    <source>
        <dbReference type="EMBL" id="APA11999.1"/>
    </source>
</evidence>
<protein>
    <submittedName>
        <fullName evidence="1">Uncharacterized protein</fullName>
    </submittedName>
</protein>
<sequence length="534" mass="60415">MAIKFPKRLILPLIIFLWIAISISNLFSFRYGKKIYNPKKHDAPIRVPISHPFKNYSKTTGQSWAHLGNGNLETLHTSKNTVPQALIQLTAHCSDPINKFTNHLRLPNLLYNISMKPRHGSPESRTFWNPTIFSLPYWAKNQYLIVSMVYLKDRGYRVNVLCEANICHPRAEVSGSVQERVCTDEDIEVLGSNGGLRCEDIPIEVNVPPTPAESCQGNQEGLADISGFHDPRIFYSGRGEPVLMVSSQSRYACIGLWSIDLRSVYSELEEVFSSSPKRFGGPLKSYPILTELTRNPPETRRSYEKNWFIFSPTSSSSYIHYELTSSTRTFAKLIGSGFTTTNLTDPNEISCLVDATPEEIRLNRYMANATWHQATPALKLILCTRTNSTCISETPDTVFIAAIHRKHKNVLDLPIRYERYFVMWAAKPPFSMLAMSRHPILFSNETTTGWTADESWNDVPEALSEGRGFWAKLTYTTTIAYAWSKDDGDIRDKGVGFLNDEIILSVGVDDHDQVYGRVLVSELLQCLRICPGLL</sequence>
<dbReference type="Proteomes" id="UP000177798">
    <property type="component" value="Chromosome 8"/>
</dbReference>